<keyword evidence="4" id="KW-1185">Reference proteome</keyword>
<evidence type="ECO:0000313" key="5">
    <source>
        <dbReference type="RefSeq" id="XP_011211434.1"/>
    </source>
</evidence>
<dbReference type="PANTHER" id="PTHR21021">
    <property type="entry name" value="GAF/PUTATIVE CYTOSKELETAL PROTEIN"/>
    <property type="match status" value="1"/>
</dbReference>
<dbReference type="AlphaFoldDB" id="A0A034WKE1"/>
<evidence type="ECO:0000256" key="1">
    <source>
        <dbReference type="ARBA" id="ARBA00006658"/>
    </source>
</evidence>
<dbReference type="RefSeq" id="XP_011211434.1">
    <property type="nucleotide sequence ID" value="XM_011213132.3"/>
</dbReference>
<dbReference type="EMBL" id="GAKP01002896">
    <property type="protein sequence ID" value="JAC56056.1"/>
    <property type="molecule type" value="Transcribed_RNA"/>
</dbReference>
<protein>
    <recommendedName>
        <fullName evidence="2">TIP41-like protein</fullName>
    </recommendedName>
</protein>
<accession>A0A034WKE1</accession>
<dbReference type="InterPro" id="IPR051330">
    <property type="entry name" value="Phosphatase_reg/MetRdx"/>
</dbReference>
<proteinExistence type="inferred from homology"/>
<dbReference type="Proteomes" id="UP001652620">
    <property type="component" value="Chromosome 4"/>
</dbReference>
<dbReference type="KEGG" id="bdr:105231706"/>
<gene>
    <name evidence="3" type="primary">TIPRL</name>
    <name evidence="5" type="synonym">LOC105231706</name>
</gene>
<reference evidence="5" key="2">
    <citation type="submission" date="2025-04" db="UniProtKB">
        <authorList>
            <consortium name="RefSeq"/>
        </authorList>
    </citation>
    <scope>IDENTIFICATION</scope>
    <source>
        <strain evidence="5">Punador</strain>
    </source>
</reference>
<dbReference type="OMA" id="DMILFED"/>
<evidence type="ECO:0000256" key="2">
    <source>
        <dbReference type="ARBA" id="ARBA00018951"/>
    </source>
</evidence>
<evidence type="ECO:0000313" key="4">
    <source>
        <dbReference type="Proteomes" id="UP001652620"/>
    </source>
</evidence>
<name>A0A034WKE1_BACDO</name>
<sequence>MMEDELVPRLPVDSETIDFQNWHISYLKSHILKSICKKGQDNNCTQHEDDCCELCTYRYALELPHLPDMVFHKNKLSLKHKDGALLEFLPMDSLRLVENGKQPLQVACAQEWKESRPDCHMEEKFKPFDWTFTTDYQGTLNEKFRVENSDMSLNKFKLMQREKILFYHDLTLFEDELHDNGISSCSVKIRVMPSGFFILLRHFLRVDNVLLKMHDTRFHYEIENNYIFKEYTKREATYSELKNVPPPFFTVPNEIENYLPIKEKKAYKLYFK</sequence>
<dbReference type="GO" id="GO:0031929">
    <property type="term" value="P:TOR signaling"/>
    <property type="evidence" value="ECO:0007669"/>
    <property type="project" value="TreeGrafter"/>
</dbReference>
<dbReference type="GeneID" id="105231706"/>
<organism evidence="3">
    <name type="scientific">Bactrocera dorsalis</name>
    <name type="common">Oriental fruit fly</name>
    <name type="synonym">Dacus dorsalis</name>
    <dbReference type="NCBI Taxonomy" id="27457"/>
    <lineage>
        <taxon>Eukaryota</taxon>
        <taxon>Metazoa</taxon>
        <taxon>Ecdysozoa</taxon>
        <taxon>Arthropoda</taxon>
        <taxon>Hexapoda</taxon>
        <taxon>Insecta</taxon>
        <taxon>Pterygota</taxon>
        <taxon>Neoptera</taxon>
        <taxon>Endopterygota</taxon>
        <taxon>Diptera</taxon>
        <taxon>Brachycera</taxon>
        <taxon>Muscomorpha</taxon>
        <taxon>Tephritoidea</taxon>
        <taxon>Tephritidae</taxon>
        <taxon>Bactrocera</taxon>
        <taxon>Bactrocera</taxon>
    </lineage>
</organism>
<dbReference type="InterPro" id="IPR007303">
    <property type="entry name" value="TIP41-like"/>
</dbReference>
<dbReference type="PANTHER" id="PTHR21021:SF16">
    <property type="entry name" value="TIP41-LIKE PROTEIN"/>
    <property type="match status" value="1"/>
</dbReference>
<evidence type="ECO:0000313" key="3">
    <source>
        <dbReference type="EMBL" id="JAC56056.1"/>
    </source>
</evidence>
<dbReference type="GO" id="GO:0005829">
    <property type="term" value="C:cytosol"/>
    <property type="evidence" value="ECO:0007669"/>
    <property type="project" value="TreeGrafter"/>
</dbReference>
<dbReference type="OrthoDB" id="10253878at2759"/>
<reference evidence="3" key="1">
    <citation type="journal article" date="2014" name="BMC Genomics">
        <title>Characterizing the developmental transcriptome of the oriental fruit fly, Bactrocera dorsalis (Diptera: Tephritidae) through comparative genomic analysis with Drosophila melanogaster utilizing modENCODE datasets.</title>
        <authorList>
            <person name="Geib S.M."/>
            <person name="Calla B."/>
            <person name="Hall B."/>
            <person name="Hou S."/>
            <person name="Manoukis N.C."/>
        </authorList>
    </citation>
    <scope>NUCLEOTIDE SEQUENCE</scope>
    <source>
        <strain evidence="3">Punador</strain>
    </source>
</reference>
<comment type="similarity">
    <text evidence="1">Belongs to the TIP41 family.</text>
</comment>
<dbReference type="Pfam" id="PF04176">
    <property type="entry name" value="TIP41"/>
    <property type="match status" value="1"/>
</dbReference>